<dbReference type="Pfam" id="PF02653">
    <property type="entry name" value="BPD_transp_2"/>
    <property type="match status" value="1"/>
</dbReference>
<dbReference type="PANTHER" id="PTHR43370">
    <property type="entry name" value="SUGAR ABC TRANSPORTER INTEGRAL MEMBRANE PROTEIN-RELATED"/>
    <property type="match status" value="1"/>
</dbReference>
<keyword evidence="5 6" id="KW-0472">Membrane</keyword>
<proteinExistence type="predicted"/>
<comment type="caution">
    <text evidence="7">The sequence shown here is derived from an EMBL/GenBank/DDBJ whole genome shotgun (WGS) entry which is preliminary data.</text>
</comment>
<dbReference type="InterPro" id="IPR001851">
    <property type="entry name" value="ABC_transp_permease"/>
</dbReference>
<dbReference type="OrthoDB" id="9792579at2"/>
<evidence type="ECO:0000256" key="5">
    <source>
        <dbReference type="ARBA" id="ARBA00023136"/>
    </source>
</evidence>
<feature type="transmembrane region" description="Helical" evidence="6">
    <location>
        <begin position="189"/>
        <end position="208"/>
    </location>
</feature>
<keyword evidence="3 6" id="KW-0812">Transmembrane</keyword>
<evidence type="ECO:0000256" key="4">
    <source>
        <dbReference type="ARBA" id="ARBA00022989"/>
    </source>
</evidence>
<dbReference type="CDD" id="cd06580">
    <property type="entry name" value="TM_PBP1_transp_TpRbsC_like"/>
    <property type="match status" value="1"/>
</dbReference>
<name>A0A542YQA8_9MICO</name>
<feature type="transmembrane region" description="Helical" evidence="6">
    <location>
        <begin position="324"/>
        <end position="343"/>
    </location>
</feature>
<keyword evidence="2" id="KW-1003">Cell membrane</keyword>
<feature type="transmembrane region" description="Helical" evidence="6">
    <location>
        <begin position="68"/>
        <end position="91"/>
    </location>
</feature>
<feature type="transmembrane region" description="Helical" evidence="6">
    <location>
        <begin position="30"/>
        <end position="48"/>
    </location>
</feature>
<feature type="transmembrane region" description="Helical" evidence="6">
    <location>
        <begin position="103"/>
        <end position="122"/>
    </location>
</feature>
<evidence type="ECO:0000256" key="3">
    <source>
        <dbReference type="ARBA" id="ARBA00022692"/>
    </source>
</evidence>
<feature type="transmembrane region" description="Helical" evidence="6">
    <location>
        <begin position="399"/>
        <end position="419"/>
    </location>
</feature>
<feature type="transmembrane region" description="Helical" evidence="6">
    <location>
        <begin position="215"/>
        <end position="237"/>
    </location>
</feature>
<accession>A0A542YQA8</accession>
<evidence type="ECO:0000256" key="6">
    <source>
        <dbReference type="SAM" id="Phobius"/>
    </source>
</evidence>
<organism evidence="7 8">
    <name type="scientific">Ornithinicoccus hortensis</name>
    <dbReference type="NCBI Taxonomy" id="82346"/>
    <lineage>
        <taxon>Bacteria</taxon>
        <taxon>Bacillati</taxon>
        <taxon>Actinomycetota</taxon>
        <taxon>Actinomycetes</taxon>
        <taxon>Micrococcales</taxon>
        <taxon>Intrasporangiaceae</taxon>
        <taxon>Ornithinicoccus</taxon>
    </lineage>
</organism>
<feature type="transmembrane region" description="Helical" evidence="6">
    <location>
        <begin position="273"/>
        <end position="290"/>
    </location>
</feature>
<dbReference type="GO" id="GO:0022857">
    <property type="term" value="F:transmembrane transporter activity"/>
    <property type="evidence" value="ECO:0007669"/>
    <property type="project" value="InterPro"/>
</dbReference>
<dbReference type="EMBL" id="VFOP01000001">
    <property type="protein sequence ID" value="TQL50249.1"/>
    <property type="molecule type" value="Genomic_DNA"/>
</dbReference>
<dbReference type="PANTHER" id="PTHR43370:SF1">
    <property type="entry name" value="GUANOSINE ABC TRANSPORTER PERMEASE PROTEIN NUPQ"/>
    <property type="match status" value="1"/>
</dbReference>
<feature type="transmembrane region" description="Helical" evidence="6">
    <location>
        <begin position="134"/>
        <end position="154"/>
    </location>
</feature>
<keyword evidence="8" id="KW-1185">Reference proteome</keyword>
<sequence>MSTPVVPLAAGTPADDMSAVAQRISYKTPIVFAVATLVCLLGFAVGAPEGETTFQIASGSGWFTIPNFGVPAAATAWVLTLLLAAATAYAFWLTRARRPIPMWLNATVGLLFVVGFLVWVGAGKTSVIPVTSLLAGALALSVPLIFGALSGVVCERSGIINIAIEGQLLFGAFAAAVIASLFAQPYLGLVGAPLAGASVGAVLAWFSVKYHVNQLIVGVVLNTLVLGLTGFFFSTVLRADVSTWNSRQPLGILEIPLLSQIPVLGPVLFRQTILVYIMYAVIVLLQIMLFRSRWGLRTRAVGEHPKAADTVGIKVNPRRVWNTILGGAIAGLGGAFFTVGSGLAFGREMSAGNGFIALAAMILGKWNPKGAVVAALLFGFSKNLGNVLSTIGSSVPSELLLMLPYVITIFAVAGFVGRVRPPAAEGIPYTK</sequence>
<reference evidence="7 8" key="1">
    <citation type="submission" date="2019-06" db="EMBL/GenBank/DDBJ databases">
        <title>Sequencing the genomes of 1000 actinobacteria strains.</title>
        <authorList>
            <person name="Klenk H.-P."/>
        </authorList>
    </citation>
    <scope>NUCLEOTIDE SEQUENCE [LARGE SCALE GENOMIC DNA]</scope>
    <source>
        <strain evidence="7 8">DSM 12335</strain>
    </source>
</reference>
<evidence type="ECO:0000256" key="1">
    <source>
        <dbReference type="ARBA" id="ARBA00004651"/>
    </source>
</evidence>
<evidence type="ECO:0000256" key="2">
    <source>
        <dbReference type="ARBA" id="ARBA00022475"/>
    </source>
</evidence>
<evidence type="ECO:0000313" key="7">
    <source>
        <dbReference type="EMBL" id="TQL50249.1"/>
    </source>
</evidence>
<dbReference type="GO" id="GO:0005886">
    <property type="term" value="C:plasma membrane"/>
    <property type="evidence" value="ECO:0007669"/>
    <property type="project" value="UniProtKB-SubCell"/>
</dbReference>
<dbReference type="AlphaFoldDB" id="A0A542YQA8"/>
<protein>
    <submittedName>
        <fullName evidence="7">Nucleoside ABC transporter membrane protein</fullName>
    </submittedName>
</protein>
<dbReference type="Proteomes" id="UP000319516">
    <property type="component" value="Unassembled WGS sequence"/>
</dbReference>
<keyword evidence="4 6" id="KW-1133">Transmembrane helix</keyword>
<feature type="transmembrane region" description="Helical" evidence="6">
    <location>
        <begin position="166"/>
        <end position="183"/>
    </location>
</feature>
<gene>
    <name evidence="7" type="ORF">FB467_1353</name>
</gene>
<comment type="subcellular location">
    <subcellularLocation>
        <location evidence="1">Cell membrane</location>
        <topology evidence="1">Multi-pass membrane protein</topology>
    </subcellularLocation>
</comment>
<feature type="transmembrane region" description="Helical" evidence="6">
    <location>
        <begin position="355"/>
        <end position="378"/>
    </location>
</feature>
<dbReference type="RefSeq" id="WP_141784402.1">
    <property type="nucleotide sequence ID" value="NZ_BAAAIK010000004.1"/>
</dbReference>
<evidence type="ECO:0000313" key="8">
    <source>
        <dbReference type="Proteomes" id="UP000319516"/>
    </source>
</evidence>